<dbReference type="Proteomes" id="UP000034798">
    <property type="component" value="Unassembled WGS sequence"/>
</dbReference>
<feature type="transmembrane region" description="Helical" evidence="1">
    <location>
        <begin position="20"/>
        <end position="38"/>
    </location>
</feature>
<sequence length="165" mass="18596">MEKIHENIKKVFEGKNSFRILCGLGIIIVILLIFSAGMKVGFYKASFGHAWGENYERNFGMMGNRPMFGNDNFPNAHGAIGKIIKKELPTIIVQDKDNTEKVILIKDDTEIQEMRQKITKDVLKLDDFVVIIGNPNEQGQIEAKFIRVMPLGMPTLPPPVAPELK</sequence>
<proteinExistence type="predicted"/>
<name>A0A0G0CZL2_9BACT</name>
<evidence type="ECO:0000313" key="3">
    <source>
        <dbReference type="Proteomes" id="UP000034798"/>
    </source>
</evidence>
<dbReference type="EMBL" id="LBQZ01000048">
    <property type="protein sequence ID" value="KKP87449.1"/>
    <property type="molecule type" value="Genomic_DNA"/>
</dbReference>
<organism evidence="2 3">
    <name type="scientific">Candidatus Nomurabacteria bacterium GW2011_GWC2_35_8</name>
    <dbReference type="NCBI Taxonomy" id="1618752"/>
    <lineage>
        <taxon>Bacteria</taxon>
        <taxon>Candidatus Nomuraibacteriota</taxon>
    </lineage>
</organism>
<evidence type="ECO:0008006" key="4">
    <source>
        <dbReference type="Google" id="ProtNLM"/>
    </source>
</evidence>
<dbReference type="AlphaFoldDB" id="A0A0G0CZL2"/>
<evidence type="ECO:0000256" key="1">
    <source>
        <dbReference type="SAM" id="Phobius"/>
    </source>
</evidence>
<keyword evidence="1" id="KW-1133">Transmembrane helix</keyword>
<keyword evidence="1" id="KW-0812">Transmembrane</keyword>
<protein>
    <recommendedName>
        <fullName evidence="4">DUF5666 domain-containing protein</fullName>
    </recommendedName>
</protein>
<gene>
    <name evidence="2" type="ORF">UR91_C0048G0003</name>
</gene>
<keyword evidence="1" id="KW-0472">Membrane</keyword>
<evidence type="ECO:0000313" key="2">
    <source>
        <dbReference type="EMBL" id="KKP87449.1"/>
    </source>
</evidence>
<comment type="caution">
    <text evidence="2">The sequence shown here is derived from an EMBL/GenBank/DDBJ whole genome shotgun (WGS) entry which is preliminary data.</text>
</comment>
<accession>A0A0G0CZL2</accession>
<reference evidence="2 3" key="1">
    <citation type="journal article" date="2015" name="Nature">
        <title>rRNA introns, odd ribosomes, and small enigmatic genomes across a large radiation of phyla.</title>
        <authorList>
            <person name="Brown C.T."/>
            <person name="Hug L.A."/>
            <person name="Thomas B.C."/>
            <person name="Sharon I."/>
            <person name="Castelle C.J."/>
            <person name="Singh A."/>
            <person name="Wilkins M.J."/>
            <person name="Williams K.H."/>
            <person name="Banfield J.F."/>
        </authorList>
    </citation>
    <scope>NUCLEOTIDE SEQUENCE [LARGE SCALE GENOMIC DNA]</scope>
</reference>